<dbReference type="Proteomes" id="UP000035337">
    <property type="component" value="Chromosome"/>
</dbReference>
<dbReference type="InterPro" id="IPR041255">
    <property type="entry name" value="LpxI_N"/>
</dbReference>
<dbReference type="PANTHER" id="PTHR39962">
    <property type="entry name" value="BLL4848 PROTEIN"/>
    <property type="match status" value="1"/>
</dbReference>
<dbReference type="InterPro" id="IPR043167">
    <property type="entry name" value="LpxI_C_sf"/>
</dbReference>
<dbReference type="InterPro" id="IPR010415">
    <property type="entry name" value="LpxI_C"/>
</dbReference>
<proteinExistence type="predicted"/>
<evidence type="ECO:0000313" key="4">
    <source>
        <dbReference type="Proteomes" id="UP000035337"/>
    </source>
</evidence>
<evidence type="ECO:0000259" key="1">
    <source>
        <dbReference type="Pfam" id="PF06230"/>
    </source>
</evidence>
<dbReference type="RefSeq" id="WP_052570221.1">
    <property type="nucleotide sequence ID" value="NZ_CP009498.1"/>
</dbReference>
<dbReference type="Gene3D" id="3.40.50.20">
    <property type="match status" value="1"/>
</dbReference>
<name>A0A0G3WIX8_9BACT</name>
<feature type="domain" description="LpxI C-terminal" evidence="1">
    <location>
        <begin position="136"/>
        <end position="264"/>
    </location>
</feature>
<accession>A0A0G3WIX8</accession>
<reference evidence="3 4" key="1">
    <citation type="submission" date="2014-09" db="EMBL/GenBank/DDBJ databases">
        <title>Complete genome sequence of Endomicrobium proavitum.</title>
        <authorList>
            <person name="Zheng H."/>
        </authorList>
    </citation>
    <scope>NUCLEOTIDE SEQUENCE [LARGE SCALE GENOMIC DNA]</scope>
    <source>
        <strain evidence="3 4">Rsa215</strain>
    </source>
</reference>
<evidence type="ECO:0000313" key="3">
    <source>
        <dbReference type="EMBL" id="AKL97832.1"/>
    </source>
</evidence>
<dbReference type="Gene3D" id="3.40.140.80">
    <property type="match status" value="1"/>
</dbReference>
<dbReference type="OrthoDB" id="9789836at2"/>
<evidence type="ECO:0000259" key="2">
    <source>
        <dbReference type="Pfam" id="PF17930"/>
    </source>
</evidence>
<organism evidence="3 4">
    <name type="scientific">Endomicrobium proavitum</name>
    <dbReference type="NCBI Taxonomy" id="1408281"/>
    <lineage>
        <taxon>Bacteria</taxon>
        <taxon>Pseudomonadati</taxon>
        <taxon>Elusimicrobiota</taxon>
        <taxon>Endomicrobiia</taxon>
        <taxon>Endomicrobiales</taxon>
        <taxon>Endomicrobiaceae</taxon>
        <taxon>Endomicrobium</taxon>
    </lineage>
</organism>
<keyword evidence="4" id="KW-1185">Reference proteome</keyword>
<dbReference type="InterPro" id="IPR053174">
    <property type="entry name" value="LpxI"/>
</dbReference>
<dbReference type="PANTHER" id="PTHR39962:SF1">
    <property type="entry name" value="LPXI FAMILY PROTEIN"/>
    <property type="match status" value="1"/>
</dbReference>
<dbReference type="AlphaFoldDB" id="A0A0G3WIX8"/>
<gene>
    <name evidence="3" type="ORF">Epro_0453</name>
</gene>
<protein>
    <recommendedName>
        <fullName evidence="5">DUF1009 domain-containing protein</fullName>
    </recommendedName>
</protein>
<dbReference type="KEGG" id="epo:Epro_0453"/>
<dbReference type="EMBL" id="CP009498">
    <property type="protein sequence ID" value="AKL97832.1"/>
    <property type="molecule type" value="Genomic_DNA"/>
</dbReference>
<feature type="domain" description="LpxI N-terminal" evidence="2">
    <location>
        <begin position="3"/>
        <end position="131"/>
    </location>
</feature>
<dbReference type="STRING" id="1408281.Epro_0453"/>
<evidence type="ECO:0008006" key="5">
    <source>
        <dbReference type="Google" id="ProtNLM"/>
    </source>
</evidence>
<dbReference type="Pfam" id="PF17930">
    <property type="entry name" value="LpxI_N"/>
    <property type="match status" value="1"/>
</dbReference>
<dbReference type="Pfam" id="PF06230">
    <property type="entry name" value="LpxI_C"/>
    <property type="match status" value="1"/>
</dbReference>
<sequence length="266" mass="29199">MKNIGLIAGNGRFPFLAAQEIKKSGDKVICIALKEEADPALEKICDKTYWFHMGKSQKIIDALKRENVKTVIMAGQVKHVRIYSLFNLDFRAAKLIASLVNKKTDTILGAIANEFKKDGIKLLPSHYYLKNFMAKKGLISGKKLSSSESKDVAFGFKIAKGIAGLDIGQTAVVKDRSVLAIESIEGTDECIKRAYKFGGKNAIVIKVAKPKQDFRFDVPVIGVRTIDVLKENKIRAMAVESGSTLILDKDELVKKANKAGVTIIAI</sequence>